<dbReference type="GO" id="GO:0008479">
    <property type="term" value="F:tRNA-guanosine(34) queuine transglycosylase activity"/>
    <property type="evidence" value="ECO:0007669"/>
    <property type="project" value="InterPro"/>
</dbReference>
<evidence type="ECO:0000256" key="3">
    <source>
        <dbReference type="ARBA" id="ARBA00022694"/>
    </source>
</evidence>
<keyword evidence="3" id="KW-0819">tRNA processing</keyword>
<gene>
    <name evidence="5" type="ORF">CL943_02385</name>
</gene>
<organism evidence="5 6">
    <name type="scientific">Candidatus Iainarchaeum sp</name>
    <dbReference type="NCBI Taxonomy" id="3101447"/>
    <lineage>
        <taxon>Archaea</taxon>
        <taxon>Candidatus Iainarchaeota</taxon>
        <taxon>Candidatus Iainarchaeia</taxon>
        <taxon>Candidatus Iainarchaeales</taxon>
        <taxon>Candidatus Iainarchaeaceae</taxon>
        <taxon>Candidatus Iainarchaeum</taxon>
    </lineage>
</organism>
<dbReference type="PANTHER" id="PTHR46499">
    <property type="entry name" value="QUEUINE TRNA-RIBOSYLTRANSFERASE"/>
    <property type="match status" value="1"/>
</dbReference>
<dbReference type="GO" id="GO:0008616">
    <property type="term" value="P:tRNA queuosine(34) biosynthetic process"/>
    <property type="evidence" value="ECO:0007669"/>
    <property type="project" value="TreeGrafter"/>
</dbReference>
<dbReference type="Gene3D" id="3.20.20.105">
    <property type="entry name" value="Queuine tRNA-ribosyltransferase-like"/>
    <property type="match status" value="1"/>
</dbReference>
<name>A0A2D6M160_9ARCH</name>
<dbReference type="GO" id="GO:0005829">
    <property type="term" value="C:cytosol"/>
    <property type="evidence" value="ECO:0007669"/>
    <property type="project" value="TreeGrafter"/>
</dbReference>
<dbReference type="PANTHER" id="PTHR46499:SF1">
    <property type="entry name" value="QUEUINE TRNA-RIBOSYLTRANSFERASE"/>
    <property type="match status" value="1"/>
</dbReference>
<dbReference type="SUPFAM" id="SSF51713">
    <property type="entry name" value="tRNA-guanine transglycosylase"/>
    <property type="match status" value="1"/>
</dbReference>
<dbReference type="NCBIfam" id="TIGR00449">
    <property type="entry name" value="tgt_general"/>
    <property type="match status" value="1"/>
</dbReference>
<dbReference type="InterPro" id="IPR004803">
    <property type="entry name" value="TGT"/>
</dbReference>
<dbReference type="Pfam" id="PF01702">
    <property type="entry name" value="TGT"/>
    <property type="match status" value="1"/>
</dbReference>
<dbReference type="AlphaFoldDB" id="A0A2D6M160"/>
<reference evidence="6" key="1">
    <citation type="submission" date="2017-09" db="EMBL/GenBank/DDBJ databases">
        <title>The Reconstruction of 2,631 Draft Metagenome-Assembled Genomes from the Global Oceans.</title>
        <authorList>
            <person name="Tully B.J."/>
            <person name="Graham E.D."/>
            <person name="Heidelberg J.F."/>
        </authorList>
    </citation>
    <scope>NUCLEOTIDE SEQUENCE [LARGE SCALE GENOMIC DNA]</scope>
</reference>
<dbReference type="InterPro" id="IPR050076">
    <property type="entry name" value="ArchSynthase1/Queuine_TRR"/>
</dbReference>
<dbReference type="InterPro" id="IPR036511">
    <property type="entry name" value="TGT-like_sf"/>
</dbReference>
<dbReference type="HAMAP" id="MF_00168">
    <property type="entry name" value="Q_tRNA_Tgt"/>
    <property type="match status" value="1"/>
</dbReference>
<feature type="domain" description="tRNA-guanine(15) transglycosylase-like" evidence="4">
    <location>
        <begin position="10"/>
        <end position="358"/>
    </location>
</feature>
<sequence length="359" mass="40116">MFKLQSTDGKARAGILKTAHGKVRTPLFMPVATKASFKWVALQDAEKAGVECFISNSYILSLRPGVPVIKKAGGLHKFMNWDKGIFTDSGGFQLISDELFLKMNDSGIYFRNPFDKNRDFLTPEKSMQIQEDIGADVAMALDDMPRYGSNAKRLEESAARTFEWAKRCLDSHNSKKQLLFGIAQGGTNKKRRKKSAEQISSLPFDGFALGGLAVGEPKKKMMEMAKINLSIFPGKSPRYLMGLGSPKELIEAISFGADIFDSCFPTRTARHGLAFTCKGNIDISKGKFKLDLKPLDEKCGCPVCKSHSRSYIHHLFKVKEENGKLLLSTHNIYFITKLMQDARKAILDGKFITFKKKFT</sequence>
<evidence type="ECO:0000259" key="4">
    <source>
        <dbReference type="Pfam" id="PF01702"/>
    </source>
</evidence>
<keyword evidence="2" id="KW-0808">Transferase</keyword>
<dbReference type="NCBIfam" id="TIGR00430">
    <property type="entry name" value="Q_tRNA_tgt"/>
    <property type="match status" value="1"/>
</dbReference>
<evidence type="ECO:0000313" key="5">
    <source>
        <dbReference type="EMBL" id="MAG22129.1"/>
    </source>
</evidence>
<accession>A0A2D6M160</accession>
<comment type="caution">
    <text evidence="5">The sequence shown here is derived from an EMBL/GenBank/DDBJ whole genome shotgun (WGS) entry which is preliminary data.</text>
</comment>
<dbReference type="InterPro" id="IPR002616">
    <property type="entry name" value="tRNA_ribo_trans-like"/>
</dbReference>
<dbReference type="Proteomes" id="UP000226592">
    <property type="component" value="Unassembled WGS sequence"/>
</dbReference>
<protein>
    <submittedName>
        <fullName evidence="5">tRNA guanosine(34) transglycosylase Tgt</fullName>
    </submittedName>
</protein>
<dbReference type="EMBL" id="NZBU01000008">
    <property type="protein sequence ID" value="MAG22129.1"/>
    <property type="molecule type" value="Genomic_DNA"/>
</dbReference>
<keyword evidence="1" id="KW-0328">Glycosyltransferase</keyword>
<proteinExistence type="inferred from homology"/>
<evidence type="ECO:0000313" key="6">
    <source>
        <dbReference type="Proteomes" id="UP000226592"/>
    </source>
</evidence>
<evidence type="ECO:0000256" key="2">
    <source>
        <dbReference type="ARBA" id="ARBA00022679"/>
    </source>
</evidence>
<evidence type="ECO:0000256" key="1">
    <source>
        <dbReference type="ARBA" id="ARBA00022676"/>
    </source>
</evidence>